<evidence type="ECO:0000313" key="3">
    <source>
        <dbReference type="Proteomes" id="UP000241541"/>
    </source>
</evidence>
<feature type="region of interest" description="Disordered" evidence="1">
    <location>
        <begin position="78"/>
        <end position="97"/>
    </location>
</feature>
<dbReference type="Proteomes" id="UP000241541">
    <property type="component" value="Segment"/>
</dbReference>
<dbReference type="EMBL" id="MG812496">
    <property type="protein sequence ID" value="AVJ48761.1"/>
    <property type="molecule type" value="Genomic_DNA"/>
</dbReference>
<protein>
    <submittedName>
        <fullName evidence="2">Uncharacterized protein</fullName>
    </submittedName>
</protein>
<gene>
    <name evidence="2" type="ORF">SEA_SALLYSPECIAL_13</name>
</gene>
<accession>A0A2P1CC05</accession>
<name>A0A2P1CC05_9CAUD</name>
<reference evidence="2 3" key="1">
    <citation type="submission" date="2018-01" db="EMBL/GenBank/DDBJ databases">
        <authorList>
            <person name="Gaut B.S."/>
            <person name="Morton B.R."/>
            <person name="Clegg M.T."/>
            <person name="Duvall M.R."/>
        </authorList>
    </citation>
    <scope>NUCLEOTIDE SEQUENCE [LARGE SCALE GENOMIC DNA]</scope>
</reference>
<sequence>MKIIVTLADSIAAEPLEVDATNPDRVRWDMTAAKHKWPAFTEAPFLGLTFLAWAAMRRTGQYTGTFEQFSETDCVDVTAPEEDEAEPDPTRAVQPLD</sequence>
<evidence type="ECO:0000313" key="2">
    <source>
        <dbReference type="EMBL" id="AVJ48761.1"/>
    </source>
</evidence>
<evidence type="ECO:0000256" key="1">
    <source>
        <dbReference type="SAM" id="MobiDB-lite"/>
    </source>
</evidence>
<organism evidence="2 3">
    <name type="scientific">Gordonia phage SallySpecial</name>
    <dbReference type="NCBI Taxonomy" id="2079570"/>
    <lineage>
        <taxon>Viruses</taxon>
        <taxon>Duplodnaviria</taxon>
        <taxon>Heunggongvirae</taxon>
        <taxon>Uroviricota</taxon>
        <taxon>Caudoviricetes</taxon>
        <taxon>Emperorvirus</taxon>
        <taxon>Emperorvirus sallyspecial</taxon>
    </lineage>
</organism>
<keyword evidence="3" id="KW-1185">Reference proteome</keyword>
<proteinExistence type="predicted"/>